<organism evidence="2 3">
    <name type="scientific">Ophiocordyceps unilateralis</name>
    <name type="common">Zombie-ant fungus</name>
    <name type="synonym">Torrubia unilateralis</name>
    <dbReference type="NCBI Taxonomy" id="268505"/>
    <lineage>
        <taxon>Eukaryota</taxon>
        <taxon>Fungi</taxon>
        <taxon>Dikarya</taxon>
        <taxon>Ascomycota</taxon>
        <taxon>Pezizomycotina</taxon>
        <taxon>Sordariomycetes</taxon>
        <taxon>Hypocreomycetidae</taxon>
        <taxon>Hypocreales</taxon>
        <taxon>Ophiocordycipitaceae</taxon>
        <taxon>Ophiocordyceps</taxon>
    </lineage>
</organism>
<name>A0A2A9PGU1_OPHUN</name>
<protein>
    <submittedName>
        <fullName evidence="2">Uncharacterized protein</fullName>
    </submittedName>
</protein>
<reference evidence="2 3" key="1">
    <citation type="journal article" date="2015" name="BMC Genomics">
        <title>Gene expression during zombie ant biting behavior reflects the complexity underlying fungal parasitic behavioral manipulation.</title>
        <authorList>
            <person name="de Bekker C."/>
            <person name="Ohm R.A."/>
            <person name="Loreto R.G."/>
            <person name="Sebastian A."/>
            <person name="Albert I."/>
            <person name="Merrow M."/>
            <person name="Brachmann A."/>
            <person name="Hughes D.P."/>
        </authorList>
    </citation>
    <scope>NUCLEOTIDE SEQUENCE [LARGE SCALE GENOMIC DNA]</scope>
    <source>
        <strain evidence="2 3">SC16a</strain>
    </source>
</reference>
<evidence type="ECO:0000313" key="3">
    <source>
        <dbReference type="Proteomes" id="UP000037136"/>
    </source>
</evidence>
<evidence type="ECO:0000256" key="1">
    <source>
        <dbReference type="SAM" id="MobiDB-lite"/>
    </source>
</evidence>
<feature type="compositionally biased region" description="Acidic residues" evidence="1">
    <location>
        <begin position="24"/>
        <end position="35"/>
    </location>
</feature>
<comment type="caution">
    <text evidence="2">The sequence shown here is derived from an EMBL/GenBank/DDBJ whole genome shotgun (WGS) entry which is preliminary data.</text>
</comment>
<dbReference type="EMBL" id="LAZP02000121">
    <property type="protein sequence ID" value="PFH60558.1"/>
    <property type="molecule type" value="Genomic_DNA"/>
</dbReference>
<reference evidence="2 3" key="2">
    <citation type="journal article" date="2017" name="Sci. Rep.">
        <title>Ant-infecting Ophiocordyceps genomes reveal a high diversity of potential behavioral manipulation genes and a possible major role for enterotoxins.</title>
        <authorList>
            <person name="de Bekker C."/>
            <person name="Ohm R.A."/>
            <person name="Evans H.C."/>
            <person name="Brachmann A."/>
            <person name="Hughes D.P."/>
        </authorList>
    </citation>
    <scope>NUCLEOTIDE SEQUENCE [LARGE SCALE GENOMIC DNA]</scope>
    <source>
        <strain evidence="2 3">SC16a</strain>
    </source>
</reference>
<feature type="compositionally biased region" description="Polar residues" evidence="1">
    <location>
        <begin position="11"/>
        <end position="20"/>
    </location>
</feature>
<accession>A0A2A9PGU1</accession>
<feature type="region of interest" description="Disordered" evidence="1">
    <location>
        <begin position="1"/>
        <end position="63"/>
    </location>
</feature>
<proteinExistence type="predicted"/>
<dbReference type="AlphaFoldDB" id="A0A2A9PGU1"/>
<feature type="compositionally biased region" description="Gly residues" evidence="1">
    <location>
        <begin position="36"/>
        <end position="46"/>
    </location>
</feature>
<evidence type="ECO:0000313" key="2">
    <source>
        <dbReference type="EMBL" id="PFH60558.1"/>
    </source>
</evidence>
<gene>
    <name evidence="2" type="ORF">XA68_10763</name>
</gene>
<dbReference type="OrthoDB" id="4779294at2759"/>
<dbReference type="Proteomes" id="UP000037136">
    <property type="component" value="Unassembled WGS sequence"/>
</dbReference>
<keyword evidence="3" id="KW-1185">Reference proteome</keyword>
<sequence>MATRSDPVASTDVTDGANSKASKDEDDTADGEEEGATGGAGGGDDGVGPSQKPGKSPKRRRKVNHACVYCRRSVSEPDQGKGLAVRTSCAAHRGEAGPKPGAEGREATSLNSYLAWVRDACG</sequence>